<dbReference type="OrthoDB" id="7359894at2"/>
<keyword evidence="2" id="KW-0472">Membrane</keyword>
<dbReference type="RefSeq" id="WP_035835406.1">
    <property type="nucleotide sequence ID" value="NZ_JACHBQ010000001.1"/>
</dbReference>
<evidence type="ECO:0000313" key="7">
    <source>
        <dbReference type="Proteomes" id="UP000561726"/>
    </source>
</evidence>
<organism evidence="4 6">
    <name type="scientific">Cryobacterium roopkundense</name>
    <dbReference type="NCBI Taxonomy" id="1001240"/>
    <lineage>
        <taxon>Bacteria</taxon>
        <taxon>Bacillati</taxon>
        <taxon>Actinomycetota</taxon>
        <taxon>Actinomycetes</taxon>
        <taxon>Micrococcales</taxon>
        <taxon>Microbacteriaceae</taxon>
        <taxon>Cryobacterium</taxon>
    </lineage>
</organism>
<feature type="transmembrane region" description="Helical" evidence="2">
    <location>
        <begin position="335"/>
        <end position="356"/>
    </location>
</feature>
<keyword evidence="6" id="KW-1185">Reference proteome</keyword>
<dbReference type="Proteomes" id="UP000029864">
    <property type="component" value="Unassembled WGS sequence"/>
</dbReference>
<evidence type="ECO:0000313" key="6">
    <source>
        <dbReference type="Proteomes" id="UP000029864"/>
    </source>
</evidence>
<feature type="transmembrane region" description="Helical" evidence="2">
    <location>
        <begin position="269"/>
        <end position="295"/>
    </location>
</feature>
<keyword evidence="2" id="KW-1133">Transmembrane helix</keyword>
<feature type="transmembrane region" description="Helical" evidence="2">
    <location>
        <begin position="137"/>
        <end position="162"/>
    </location>
</feature>
<proteinExistence type="predicted"/>
<feature type="domain" description="Phage shock protein PspC N-terminal" evidence="3">
    <location>
        <begin position="33"/>
        <end position="86"/>
    </location>
</feature>
<feature type="compositionally biased region" description="Basic and acidic residues" evidence="1">
    <location>
        <begin position="242"/>
        <end position="265"/>
    </location>
</feature>
<dbReference type="STRING" id="1001240.GY21_04205"/>
<evidence type="ECO:0000313" key="5">
    <source>
        <dbReference type="EMBL" id="MBB5642721.1"/>
    </source>
</evidence>
<keyword evidence="2" id="KW-0812">Transmembrane</keyword>
<sequence length="489" mass="51256">MTDAPHTPPTTASTPTWRDQLTRFFTWIRFSGLNRDTDRWLLGVCGAVARRTGLDPLIVRGVTIVLAIVGAPVFFAYALGWALLPDTSGRIHAEEVVRGNFTAPSVTSIVLLVATTFSFLQGFHWGGIDTGWILPEWLTVFFSVAWSIAITVGIVWLVVYLVRRGKNRRPGGPGSPLGTPETPSAATRDDAGSGPVQNTSAEVAVGVLTPETLPLVATPLPSTGPSSGWEQTASGWQPTEQNRIRQEQQRVRQDEQQARRAERAAARRASLPGAGFTAIVLGLALAAGAVTAGLVASGTTAAATGSALAVGLAVTLGVIAVGIIVSGIRGRRGGALSGLAFLAGVSLVAVGIFPAGTQFVAAGDPRWQVAAANSTDYRPGYALVAGQATIDLGLLEDDRLADERIIDVWVGLGETRIILPESTPVRVESHAIVGGVADGGTEGTQQQNGLLLNETHTFNGGTDSTLPVIRVWSYIGQVTIIQPVSTTSR</sequence>
<comment type="caution">
    <text evidence="4">The sequence shown here is derived from an EMBL/GenBank/DDBJ whole genome shotgun (WGS) entry which is preliminary data.</text>
</comment>
<feature type="transmembrane region" description="Helical" evidence="2">
    <location>
        <begin position="57"/>
        <end position="84"/>
    </location>
</feature>
<dbReference type="InterPro" id="IPR007168">
    <property type="entry name" value="Phageshock_PspC_N"/>
</dbReference>
<evidence type="ECO:0000256" key="2">
    <source>
        <dbReference type="SAM" id="Phobius"/>
    </source>
</evidence>
<name>A0A099JQ38_9MICO</name>
<gene>
    <name evidence="5" type="ORF">BJ997_003269</name>
    <name evidence="4" type="ORF">GY21_04205</name>
</gene>
<feature type="region of interest" description="Disordered" evidence="1">
    <location>
        <begin position="216"/>
        <end position="267"/>
    </location>
</feature>
<feature type="compositionally biased region" description="Polar residues" evidence="1">
    <location>
        <begin position="220"/>
        <end position="239"/>
    </location>
</feature>
<feature type="transmembrane region" description="Helical" evidence="2">
    <location>
        <begin position="307"/>
        <end position="328"/>
    </location>
</feature>
<dbReference type="EMBL" id="JPXF01000010">
    <property type="protein sequence ID" value="KGJ79732.1"/>
    <property type="molecule type" value="Genomic_DNA"/>
</dbReference>
<feature type="transmembrane region" description="Helical" evidence="2">
    <location>
        <begin position="105"/>
        <end position="125"/>
    </location>
</feature>
<dbReference type="EMBL" id="JACHBQ010000001">
    <property type="protein sequence ID" value="MBB5642721.1"/>
    <property type="molecule type" value="Genomic_DNA"/>
</dbReference>
<reference evidence="5 7" key="2">
    <citation type="submission" date="2020-08" db="EMBL/GenBank/DDBJ databases">
        <title>Sequencing the genomes of 1000 actinobacteria strains.</title>
        <authorList>
            <person name="Klenk H.-P."/>
        </authorList>
    </citation>
    <scope>NUCLEOTIDE SEQUENCE [LARGE SCALE GENOMIC DNA]</scope>
    <source>
        <strain evidence="5 7">DSM 21065</strain>
    </source>
</reference>
<evidence type="ECO:0000256" key="1">
    <source>
        <dbReference type="SAM" id="MobiDB-lite"/>
    </source>
</evidence>
<dbReference type="eggNOG" id="COG1983">
    <property type="taxonomic scope" value="Bacteria"/>
</dbReference>
<protein>
    <submittedName>
        <fullName evidence="5">Phage shock protein PspC (Stress-responsive transcriptional regulator)</fullName>
    </submittedName>
</protein>
<reference evidence="4 6" key="1">
    <citation type="submission" date="2014-08" db="EMBL/GenBank/DDBJ databases">
        <authorList>
            <person name="Sisinthy S."/>
        </authorList>
    </citation>
    <scope>NUCLEOTIDE SEQUENCE [LARGE SCALE GENOMIC DNA]</scope>
    <source>
        <strain evidence="4 6">RuG17</strain>
    </source>
</reference>
<evidence type="ECO:0000259" key="3">
    <source>
        <dbReference type="Pfam" id="PF04024"/>
    </source>
</evidence>
<dbReference type="Pfam" id="PF04024">
    <property type="entry name" value="PspC"/>
    <property type="match status" value="1"/>
</dbReference>
<dbReference type="Proteomes" id="UP000561726">
    <property type="component" value="Unassembled WGS sequence"/>
</dbReference>
<dbReference type="AlphaFoldDB" id="A0A099JQ38"/>
<evidence type="ECO:0000313" key="4">
    <source>
        <dbReference type="EMBL" id="KGJ79732.1"/>
    </source>
</evidence>
<accession>A0A099JQ38</accession>
<feature type="region of interest" description="Disordered" evidence="1">
    <location>
        <begin position="168"/>
        <end position="197"/>
    </location>
</feature>